<dbReference type="Proteomes" id="UP000225433">
    <property type="component" value="Unassembled WGS sequence"/>
</dbReference>
<organism evidence="6 8">
    <name type="scientific">Xenorhabdus hominickii</name>
    <dbReference type="NCBI Taxonomy" id="351679"/>
    <lineage>
        <taxon>Bacteria</taxon>
        <taxon>Pseudomonadati</taxon>
        <taxon>Pseudomonadota</taxon>
        <taxon>Gammaproteobacteria</taxon>
        <taxon>Enterobacterales</taxon>
        <taxon>Morganellaceae</taxon>
        <taxon>Xenorhabdus</taxon>
    </lineage>
</organism>
<feature type="domain" description="Solute-binding protein family 5" evidence="5">
    <location>
        <begin position="1"/>
        <end position="141"/>
    </location>
</feature>
<dbReference type="Gene3D" id="3.40.190.10">
    <property type="entry name" value="Periplasmic binding protein-like II"/>
    <property type="match status" value="1"/>
</dbReference>
<dbReference type="SUPFAM" id="SSF53850">
    <property type="entry name" value="Periplasmic binding protein-like II"/>
    <property type="match status" value="1"/>
</dbReference>
<name>A0A2G0Q8K8_XENHO</name>
<evidence type="ECO:0000256" key="2">
    <source>
        <dbReference type="ARBA" id="ARBA00005695"/>
    </source>
</evidence>
<dbReference type="PANTHER" id="PTHR30290:SF10">
    <property type="entry name" value="PERIPLASMIC OLIGOPEPTIDE-BINDING PROTEIN-RELATED"/>
    <property type="match status" value="1"/>
</dbReference>
<dbReference type="Gene3D" id="3.10.105.10">
    <property type="entry name" value="Dipeptide-binding Protein, Domain 3"/>
    <property type="match status" value="1"/>
</dbReference>
<reference evidence="6 8" key="1">
    <citation type="journal article" date="2017" name="Nat. Microbiol.">
        <title>Natural product diversity associated with the nematode symbionts Photorhabdus and Xenorhabdus.</title>
        <authorList>
            <person name="Tobias N.J."/>
            <person name="Wolff H."/>
            <person name="Djahanschiri B."/>
            <person name="Grundmann F."/>
            <person name="Kronenwerth M."/>
            <person name="Shi Y.M."/>
            <person name="Simonyi S."/>
            <person name="Grun P."/>
            <person name="Shapiro-Ilan D."/>
            <person name="Pidot S.J."/>
            <person name="Stinear T.P."/>
            <person name="Ebersberger I."/>
            <person name="Bode H.B."/>
        </authorList>
    </citation>
    <scope>NUCLEOTIDE SEQUENCE [LARGE SCALE GENOMIC DNA]</scope>
    <source>
        <strain evidence="6 8">DSM 17903</strain>
    </source>
</reference>
<dbReference type="EMBL" id="NJAI01000001">
    <property type="protein sequence ID" value="PHM57072.1"/>
    <property type="molecule type" value="Genomic_DNA"/>
</dbReference>
<protein>
    <submittedName>
        <fullName evidence="6">Periplasmic murein peptide-binding protein</fullName>
    </submittedName>
</protein>
<keyword evidence="3" id="KW-0813">Transport</keyword>
<dbReference type="Pfam" id="PF00496">
    <property type="entry name" value="SBP_bac_5"/>
    <property type="match status" value="1"/>
</dbReference>
<gene>
    <name evidence="7" type="ORF">Xhom_00026</name>
    <name evidence="6" type="ORF">Xhom_02310</name>
</gene>
<comment type="subcellular location">
    <subcellularLocation>
        <location evidence="1">Cell envelope</location>
    </subcellularLocation>
</comment>
<accession>A0A2G0Q8K8</accession>
<evidence type="ECO:0000256" key="1">
    <source>
        <dbReference type="ARBA" id="ARBA00004196"/>
    </source>
</evidence>
<evidence type="ECO:0000256" key="3">
    <source>
        <dbReference type="ARBA" id="ARBA00022448"/>
    </source>
</evidence>
<dbReference type="GO" id="GO:0030288">
    <property type="term" value="C:outer membrane-bounded periplasmic space"/>
    <property type="evidence" value="ECO:0007669"/>
    <property type="project" value="TreeGrafter"/>
</dbReference>
<evidence type="ECO:0000313" key="8">
    <source>
        <dbReference type="Proteomes" id="UP000225433"/>
    </source>
</evidence>
<evidence type="ECO:0000259" key="5">
    <source>
        <dbReference type="Pfam" id="PF00496"/>
    </source>
</evidence>
<evidence type="ECO:0000313" key="7">
    <source>
        <dbReference type="EMBL" id="PHM57072.1"/>
    </source>
</evidence>
<dbReference type="EMBL" id="NJAI01000003">
    <property type="protein sequence ID" value="PHM55564.1"/>
    <property type="molecule type" value="Genomic_DNA"/>
</dbReference>
<dbReference type="InterPro" id="IPR000914">
    <property type="entry name" value="SBP_5_dom"/>
</dbReference>
<dbReference type="GO" id="GO:0015833">
    <property type="term" value="P:peptide transport"/>
    <property type="evidence" value="ECO:0007669"/>
    <property type="project" value="TreeGrafter"/>
</dbReference>
<dbReference type="PANTHER" id="PTHR30290">
    <property type="entry name" value="PERIPLASMIC BINDING COMPONENT OF ABC TRANSPORTER"/>
    <property type="match status" value="1"/>
</dbReference>
<comment type="similarity">
    <text evidence="2">Belongs to the bacterial solute-binding protein 5 family.</text>
</comment>
<sequence length="216" mass="24692">MDRDIIADKVVAQGQIPAYTIIPPGIGGFKFKQPDYETWTQALRIKKAKQLLNEAGFNKNNPLKFNLVYNSSDMHKKIAIAATSMWKKTLGVIANIQTEEWKVLLDNEHQGKFDVVRGGWIGDYNNPMSFLNIFTTNQSNNTSFYSNKDFDHWVKKSRETNKKEDFQQAIDILTENTPIAPVYYYVTAQLVKPYIGGYDSNLIGLTSTKDLYVIKH</sequence>
<dbReference type="GO" id="GO:1904680">
    <property type="term" value="F:peptide transmembrane transporter activity"/>
    <property type="evidence" value="ECO:0007669"/>
    <property type="project" value="TreeGrafter"/>
</dbReference>
<dbReference type="InterPro" id="IPR039424">
    <property type="entry name" value="SBP_5"/>
</dbReference>
<evidence type="ECO:0000256" key="4">
    <source>
        <dbReference type="ARBA" id="ARBA00022729"/>
    </source>
</evidence>
<evidence type="ECO:0000313" key="6">
    <source>
        <dbReference type="EMBL" id="PHM55564.1"/>
    </source>
</evidence>
<comment type="caution">
    <text evidence="6">The sequence shown here is derived from an EMBL/GenBank/DDBJ whole genome shotgun (WGS) entry which is preliminary data.</text>
</comment>
<proteinExistence type="inferred from homology"/>
<keyword evidence="4" id="KW-0732">Signal</keyword>
<dbReference type="AlphaFoldDB" id="A0A2G0Q8K8"/>